<dbReference type="Gene3D" id="2.60.40.10">
    <property type="entry name" value="Immunoglobulins"/>
    <property type="match status" value="1"/>
</dbReference>
<evidence type="ECO:0000313" key="4">
    <source>
        <dbReference type="Proteomes" id="UP001289374"/>
    </source>
</evidence>
<dbReference type="EMBL" id="JACGWL010000014">
    <property type="protein sequence ID" value="KAK4388526.1"/>
    <property type="molecule type" value="Genomic_DNA"/>
</dbReference>
<feature type="region of interest" description="Disordered" evidence="2">
    <location>
        <begin position="75"/>
        <end position="166"/>
    </location>
</feature>
<gene>
    <name evidence="3" type="ORF">Sango_2459200</name>
</gene>
<evidence type="ECO:0000313" key="3">
    <source>
        <dbReference type="EMBL" id="KAK4388526.1"/>
    </source>
</evidence>
<reference evidence="3" key="2">
    <citation type="journal article" date="2024" name="Plant">
        <title>Genomic evolution and insights into agronomic trait innovations of Sesamum species.</title>
        <authorList>
            <person name="Miao H."/>
            <person name="Wang L."/>
            <person name="Qu L."/>
            <person name="Liu H."/>
            <person name="Sun Y."/>
            <person name="Le M."/>
            <person name="Wang Q."/>
            <person name="Wei S."/>
            <person name="Zheng Y."/>
            <person name="Lin W."/>
            <person name="Duan Y."/>
            <person name="Cao H."/>
            <person name="Xiong S."/>
            <person name="Wang X."/>
            <person name="Wei L."/>
            <person name="Li C."/>
            <person name="Ma Q."/>
            <person name="Ju M."/>
            <person name="Zhao R."/>
            <person name="Li G."/>
            <person name="Mu C."/>
            <person name="Tian Q."/>
            <person name="Mei H."/>
            <person name="Zhang T."/>
            <person name="Gao T."/>
            <person name="Zhang H."/>
        </authorList>
    </citation>
    <scope>NUCLEOTIDE SEQUENCE</scope>
    <source>
        <strain evidence="3">K16</strain>
    </source>
</reference>
<dbReference type="AlphaFoldDB" id="A0AAE1W873"/>
<comment type="caution">
    <text evidence="3">The sequence shown here is derived from an EMBL/GenBank/DDBJ whole genome shotgun (WGS) entry which is preliminary data.</text>
</comment>
<sequence length="1064" mass="120495">MEGAEANSVMLRLRHLRENLEELDREFGRLAVKAQIAGQVQRADLDKVQTDIRSSLVASTALWNALLEPIRKASPSVMTSELREQGSKPALRVQDSRPVAADSSTACTRPSSDSGETATDESQGVKTSDDSSQPSTSGVKEGEISLRPMTGTSKTNTNDLSSSSSSAWQGYQRMWEKLISRKGVNPSKTIIETTGKYNRVWMMEGSKPEEVREWYEFGALASVHTMSPSFPEISKLPEWISGRYTIHAKQSPLKERRYLGAKIHFSSSRDGRKRVSSSVSFHQAAETNMVAFNRIKATTGEAPLVSAISEDDISTRRAWGLWSVSPRWTKSSIHSKSSNKVNGSFLLNSMTGKSTEFAESMFEKKRMLIWENKLPATESTRMKACNMLHVGQWHNHVCPCCEKQEKPMFGTKIRVTQKKPEPNPDKGNEIGLCCLLLKELRTCEPSAAVVWLEEVRKTEDLEYPATTRSKQMPEKAANLVIGSSPAVHWWFKILVVGVFFGILVVWGIDGFNMSSFQKDFVVFKPNGSEILPQPFQDLSFRNLSVEPHVEIPQKIDLEHTHQSLARTVENLDPRIQNQSQDVSNSSPQVSEDLTEEQTVNIPSTPRILPWISSELEANYSANLLAKWLAPGGEPCKDSRTVDIRVSGLEGNMDLELSTGEMHEFVFQALDESGQPRCLGGDYFETDLSGESWKARPPVKDMGNGTYVFRFKVEDSPARFVFDRVLRVVPIKFIRSESQLPEIRHCKKSDYTKDVWSGRWTRHARNDSCPISNDGRYRCQKPSFPCQRPWCDGPLGVLESNGWVYSAHCSFKLFISQKAWKCLNNRWIFWWGDSNHCDTIRNILHFILDVHDIPTVPRIFDMNITNPRNPSQMVRFTSIFNGHPNDTGNYQGLNSLINENYRELLKGYFSKNVVPDTMIMNSGLHDGVYWSNIRNFIKGADYAASFWAEVMKGVRKRGLEPPEVIYRTTVATGGYARSLAFNPHKMEAFNGVVLDKLRQYQVLDRVIDDFDMTYPWHYDNRCNDGVHYGRAPAKMKWRDGQIGHQYFVDLMLGHVLINALCVKSV</sequence>
<evidence type="ECO:0000256" key="1">
    <source>
        <dbReference type="SAM" id="Coils"/>
    </source>
</evidence>
<protein>
    <submittedName>
        <fullName evidence="3">Uncharacterized protein</fullName>
    </submittedName>
</protein>
<feature type="coiled-coil region" evidence="1">
    <location>
        <begin position="6"/>
        <end position="33"/>
    </location>
</feature>
<accession>A0AAE1W873</accession>
<evidence type="ECO:0000256" key="2">
    <source>
        <dbReference type="SAM" id="MobiDB-lite"/>
    </source>
</evidence>
<feature type="region of interest" description="Disordered" evidence="2">
    <location>
        <begin position="577"/>
        <end position="597"/>
    </location>
</feature>
<organism evidence="3 4">
    <name type="scientific">Sesamum angolense</name>
    <dbReference type="NCBI Taxonomy" id="2727404"/>
    <lineage>
        <taxon>Eukaryota</taxon>
        <taxon>Viridiplantae</taxon>
        <taxon>Streptophyta</taxon>
        <taxon>Embryophyta</taxon>
        <taxon>Tracheophyta</taxon>
        <taxon>Spermatophyta</taxon>
        <taxon>Magnoliopsida</taxon>
        <taxon>eudicotyledons</taxon>
        <taxon>Gunneridae</taxon>
        <taxon>Pentapetalae</taxon>
        <taxon>asterids</taxon>
        <taxon>lamiids</taxon>
        <taxon>Lamiales</taxon>
        <taxon>Pedaliaceae</taxon>
        <taxon>Sesamum</taxon>
    </lineage>
</organism>
<reference evidence="3" key="1">
    <citation type="submission" date="2020-06" db="EMBL/GenBank/DDBJ databases">
        <authorList>
            <person name="Li T."/>
            <person name="Hu X."/>
            <person name="Zhang T."/>
            <person name="Song X."/>
            <person name="Zhang H."/>
            <person name="Dai N."/>
            <person name="Sheng W."/>
            <person name="Hou X."/>
            <person name="Wei L."/>
        </authorList>
    </citation>
    <scope>NUCLEOTIDE SEQUENCE</scope>
    <source>
        <strain evidence="3">K16</strain>
        <tissue evidence="3">Leaf</tissue>
    </source>
</reference>
<feature type="compositionally biased region" description="Polar residues" evidence="2">
    <location>
        <begin position="150"/>
        <end position="160"/>
    </location>
</feature>
<dbReference type="PANTHER" id="PTHR35124">
    <property type="entry name" value="CYTOCHROME P450 FAMILY PROTEIN"/>
    <property type="match status" value="1"/>
</dbReference>
<feature type="compositionally biased region" description="Polar residues" evidence="2">
    <location>
        <begin position="102"/>
        <end position="138"/>
    </location>
</feature>
<dbReference type="InterPro" id="IPR013783">
    <property type="entry name" value="Ig-like_fold"/>
</dbReference>
<name>A0AAE1W873_9LAMI</name>
<keyword evidence="4" id="KW-1185">Reference proteome</keyword>
<keyword evidence="1" id="KW-0175">Coiled coil</keyword>
<dbReference type="PANTHER" id="PTHR35124:SF1">
    <property type="entry name" value="CYTOCHROME P450 FAMILY PROTEIN"/>
    <property type="match status" value="1"/>
</dbReference>
<dbReference type="Proteomes" id="UP001289374">
    <property type="component" value="Unassembled WGS sequence"/>
</dbReference>
<proteinExistence type="predicted"/>